<evidence type="ECO:0000259" key="1">
    <source>
        <dbReference type="Pfam" id="PF09924"/>
    </source>
</evidence>
<dbReference type="Proteomes" id="UP001241537">
    <property type="component" value="Unassembled WGS sequence"/>
</dbReference>
<reference evidence="2" key="1">
    <citation type="submission" date="2023-07" db="EMBL/GenBank/DDBJ databases">
        <title>Genomic Encyclopedia of Type Strains, Phase IV (KMG-IV): sequencing the most valuable type-strain genomes for metagenomic binning, comparative biology and taxonomic classification.</title>
        <authorList>
            <person name="Goeker M."/>
        </authorList>
    </citation>
    <scope>NUCLEOTIDE SEQUENCE</scope>
    <source>
        <strain evidence="2">DSM 19659</strain>
    </source>
</reference>
<evidence type="ECO:0000313" key="3">
    <source>
        <dbReference type="Proteomes" id="UP001241537"/>
    </source>
</evidence>
<keyword evidence="3" id="KW-1185">Reference proteome</keyword>
<evidence type="ECO:0000313" key="2">
    <source>
        <dbReference type="EMBL" id="MDQ0152816.1"/>
    </source>
</evidence>
<dbReference type="AlphaFoldDB" id="A0AAE4AM70"/>
<dbReference type="PANTHER" id="PTHR41373:SF1">
    <property type="entry name" value="PHOSPHATIDYLGLYCEROL LYSYLTRANSFERASE C-TERMINAL DOMAIN-CONTAINING PROTEIN"/>
    <property type="match status" value="1"/>
</dbReference>
<name>A0AAE4AM70_9FIRM</name>
<dbReference type="Gene3D" id="3.40.630.30">
    <property type="match status" value="2"/>
</dbReference>
<dbReference type="InterPro" id="IPR024320">
    <property type="entry name" value="LPG_synthase_C"/>
</dbReference>
<dbReference type="PANTHER" id="PTHR41373">
    <property type="entry name" value="DUF2156 DOMAIN-CONTAINING PROTEIN"/>
    <property type="match status" value="1"/>
</dbReference>
<dbReference type="Pfam" id="PF09924">
    <property type="entry name" value="LPG_synthase_C"/>
    <property type="match status" value="1"/>
</dbReference>
<proteinExistence type="predicted"/>
<protein>
    <recommendedName>
        <fullName evidence="1">Phosphatidylglycerol lysyltransferase C-terminal domain-containing protein</fullName>
    </recommendedName>
</protein>
<comment type="caution">
    <text evidence="2">The sequence shown here is derived from an EMBL/GenBank/DDBJ whole genome shotgun (WGS) entry which is preliminary data.</text>
</comment>
<dbReference type="EMBL" id="JAUSTO010000008">
    <property type="protein sequence ID" value="MDQ0152816.1"/>
    <property type="molecule type" value="Genomic_DNA"/>
</dbReference>
<dbReference type="SUPFAM" id="SSF55729">
    <property type="entry name" value="Acyl-CoA N-acyltransferases (Nat)"/>
    <property type="match status" value="2"/>
</dbReference>
<organism evidence="2 3">
    <name type="scientific">Moryella indoligenes</name>
    <dbReference type="NCBI Taxonomy" id="371674"/>
    <lineage>
        <taxon>Bacteria</taxon>
        <taxon>Bacillati</taxon>
        <taxon>Bacillota</taxon>
        <taxon>Clostridia</taxon>
        <taxon>Lachnospirales</taxon>
        <taxon>Lachnospiraceae</taxon>
        <taxon>Moryella</taxon>
    </lineage>
</organism>
<sequence>MDCNQSGKNAFTFRPLLAKDLEHYAKFYNLRPNKTADSVPLESFLWKDYFHARAAVTCRNGEQVGLLWLYGTEKEPFAAMPLCSDENLDFCFYEMESYFNEVLRKPLVIKLADEEAVRVLNLKPEKYLVREEADAKDYLYEGEALRTLAGKKLHKKKNHYNSFIKTYGERYEYRTLTPAYRDQIFRFLDRWRETKGMEVEKHLDPEVEGIHEILKNLEILPIRMGGVFIDGELEAFSMASYNAAEDMAVVHIEKANPEINGLYQVINRDFLNHEFPAVGLINREDDLGLEGLRQAKLSYYPSSYARKYLVRQHWKP</sequence>
<dbReference type="PIRSF" id="PIRSF018688">
    <property type="entry name" value="UCP018688"/>
    <property type="match status" value="1"/>
</dbReference>
<dbReference type="InterPro" id="IPR016181">
    <property type="entry name" value="Acyl_CoA_acyltransferase"/>
</dbReference>
<dbReference type="InterPro" id="IPR016732">
    <property type="entry name" value="UCP018688"/>
</dbReference>
<gene>
    <name evidence="2" type="ORF">J2S20_001514</name>
</gene>
<accession>A0AAE4AM70</accession>
<feature type="domain" description="Phosphatidylglycerol lysyltransferase C-terminal" evidence="1">
    <location>
        <begin position="72"/>
        <end position="310"/>
    </location>
</feature>